<dbReference type="Ensembl" id="ENSELUT00000031286.3">
    <property type="protein sequence ID" value="ENSELUP00000020758.3"/>
    <property type="gene ID" value="ENSELUG00000019937.3"/>
</dbReference>
<keyword evidence="4" id="KW-1185">Reference proteome</keyword>
<dbReference type="InterPro" id="IPR036924">
    <property type="entry name" value="Prion/Doppel_b-ribbon_dom_sf"/>
</dbReference>
<dbReference type="Bgee" id="ENSELUG00000019937">
    <property type="expression patterns" value="Expressed in camera-type eye and 2 other cell types or tissues"/>
</dbReference>
<dbReference type="Proteomes" id="UP000265140">
    <property type="component" value="Chromosome 14"/>
</dbReference>
<proteinExistence type="predicted"/>
<feature type="signal peptide" evidence="2">
    <location>
        <begin position="1"/>
        <end position="26"/>
    </location>
</feature>
<accession>A0A3P8YX63</accession>
<dbReference type="GeneTree" id="ENSGT00390000016468"/>
<dbReference type="AlphaFoldDB" id="A0A3P8YX63"/>
<feature type="compositionally biased region" description="Low complexity" evidence="1">
    <location>
        <begin position="41"/>
        <end position="54"/>
    </location>
</feature>
<dbReference type="OMA" id="YAYSKRG"/>
<dbReference type="Gene3D" id="1.10.790.10">
    <property type="entry name" value="Prion/Doppel protein, beta-ribbon domain"/>
    <property type="match status" value="1"/>
</dbReference>
<reference evidence="4" key="1">
    <citation type="journal article" date="2014" name="PLoS ONE">
        <title>The genome and linkage map of the northern pike (Esox lucius): conserved synteny revealed between the salmonid sister group and the Neoteleostei.</title>
        <authorList>
            <person name="Rondeau E.B."/>
            <person name="Minkley D.R."/>
            <person name="Leong J.S."/>
            <person name="Messmer A.M."/>
            <person name="Jantzen J.R."/>
            <person name="von Schalburg K.R."/>
            <person name="Lemon C."/>
            <person name="Bird N.H."/>
            <person name="Koop B.F."/>
        </authorList>
    </citation>
    <scope>NUCLEOTIDE SEQUENCE</scope>
</reference>
<evidence type="ECO:0000256" key="2">
    <source>
        <dbReference type="SAM" id="SignalP"/>
    </source>
</evidence>
<dbReference type="GO" id="GO:0016020">
    <property type="term" value="C:membrane"/>
    <property type="evidence" value="ECO:0007669"/>
    <property type="project" value="InterPro"/>
</dbReference>
<sequence>MIGKQKLLLLWAWMLLVAALCPGTVGKRGGRFGKGFGMGGKVSPSKSSGSSRQGLKMAGAAAAGALGGAAVGYGLGSLGRPRHSHGGHGHNYDAGSSHDRRFYQPGGQGLHNQSEWQRYRNSAGPGPVRSIPLILGSMVPFLLVDWIRGI</sequence>
<keyword evidence="2" id="KW-0732">Signal</keyword>
<evidence type="ECO:0008006" key="5">
    <source>
        <dbReference type="Google" id="ProtNLM"/>
    </source>
</evidence>
<evidence type="ECO:0000313" key="4">
    <source>
        <dbReference type="Proteomes" id="UP000265140"/>
    </source>
</evidence>
<reference evidence="3 4" key="2">
    <citation type="submission" date="2020-02" db="EMBL/GenBank/DDBJ databases">
        <title>Esox lucius (northern pike) genome, fEsoLuc1, primary haplotype.</title>
        <authorList>
            <person name="Myers G."/>
            <person name="Karagic N."/>
            <person name="Meyer A."/>
            <person name="Pippel M."/>
            <person name="Reichard M."/>
            <person name="Winkler S."/>
            <person name="Tracey A."/>
            <person name="Sims Y."/>
            <person name="Howe K."/>
            <person name="Rhie A."/>
            <person name="Formenti G."/>
            <person name="Durbin R."/>
            <person name="Fedrigo O."/>
            <person name="Jarvis E.D."/>
        </authorList>
    </citation>
    <scope>NUCLEOTIDE SEQUENCE [LARGE SCALE GENOMIC DNA]</scope>
</reference>
<evidence type="ECO:0000256" key="1">
    <source>
        <dbReference type="SAM" id="MobiDB-lite"/>
    </source>
</evidence>
<dbReference type="Ensembl" id="ENSELUT00000110447.1">
    <property type="protein sequence ID" value="ENSELUP00000095100.1"/>
    <property type="gene ID" value="ENSELUG00000019937.3"/>
</dbReference>
<reference evidence="3" key="3">
    <citation type="submission" date="2025-05" db="UniProtKB">
        <authorList>
            <consortium name="Ensembl"/>
        </authorList>
    </citation>
    <scope>IDENTIFICATION</scope>
</reference>
<dbReference type="STRING" id="8010.ENSELUP00000020758"/>
<feature type="chain" id="PRO_5044597092" description="Shadow of prion protein 2" evidence="2">
    <location>
        <begin position="27"/>
        <end position="150"/>
    </location>
</feature>
<evidence type="ECO:0000313" key="3">
    <source>
        <dbReference type="Ensembl" id="ENSELUP00000020758.3"/>
    </source>
</evidence>
<name>A0A3P8YX63_ESOLU</name>
<dbReference type="InParanoid" id="A0A3P8YX63"/>
<protein>
    <recommendedName>
        <fullName evidence="5">Shadow of prion protein 2</fullName>
    </recommendedName>
</protein>
<organism evidence="3 4">
    <name type="scientific">Esox lucius</name>
    <name type="common">Northern pike</name>
    <dbReference type="NCBI Taxonomy" id="8010"/>
    <lineage>
        <taxon>Eukaryota</taxon>
        <taxon>Metazoa</taxon>
        <taxon>Chordata</taxon>
        <taxon>Craniata</taxon>
        <taxon>Vertebrata</taxon>
        <taxon>Euteleostomi</taxon>
        <taxon>Actinopterygii</taxon>
        <taxon>Neopterygii</taxon>
        <taxon>Teleostei</taxon>
        <taxon>Protacanthopterygii</taxon>
        <taxon>Esociformes</taxon>
        <taxon>Esocidae</taxon>
        <taxon>Esox</taxon>
    </lineage>
</organism>
<dbReference type="GO" id="GO:0051260">
    <property type="term" value="P:protein homooligomerization"/>
    <property type="evidence" value="ECO:0007669"/>
    <property type="project" value="InterPro"/>
</dbReference>
<feature type="region of interest" description="Disordered" evidence="1">
    <location>
        <begin position="35"/>
        <end position="54"/>
    </location>
</feature>